<sequence>MQCLAWCIKKDMYCISFFFFLNVHQNTLHKYGGKDVKKVLRDNYIFNHANACIKTLYITNTMELN</sequence>
<dbReference type="EMBL" id="GEDG01013539">
    <property type="protein sequence ID" value="JAP25208.1"/>
    <property type="molecule type" value="Transcribed_RNA"/>
</dbReference>
<evidence type="ECO:0000313" key="1">
    <source>
        <dbReference type="EMBL" id="JAP25208.1"/>
    </source>
</evidence>
<feature type="non-terminal residue" evidence="1">
    <location>
        <position position="65"/>
    </location>
</feature>
<name>A0A0V0HYL1_SOLCH</name>
<protein>
    <submittedName>
        <fullName evidence="1">Putative ovule protein</fullName>
    </submittedName>
</protein>
<accession>A0A0V0HYL1</accession>
<reference evidence="1" key="1">
    <citation type="submission" date="2015-12" db="EMBL/GenBank/DDBJ databases">
        <title>Gene expression during late stages of embryo sac development: a critical building block for successful pollen-pistil interactions.</title>
        <authorList>
            <person name="Liu Y."/>
            <person name="Joly V."/>
            <person name="Sabar M."/>
            <person name="Matton D.P."/>
        </authorList>
    </citation>
    <scope>NUCLEOTIDE SEQUENCE</scope>
</reference>
<dbReference type="AlphaFoldDB" id="A0A0V0HYL1"/>
<proteinExistence type="predicted"/>
<organism evidence="1">
    <name type="scientific">Solanum chacoense</name>
    <name type="common">Chaco potato</name>
    <dbReference type="NCBI Taxonomy" id="4108"/>
    <lineage>
        <taxon>Eukaryota</taxon>
        <taxon>Viridiplantae</taxon>
        <taxon>Streptophyta</taxon>
        <taxon>Embryophyta</taxon>
        <taxon>Tracheophyta</taxon>
        <taxon>Spermatophyta</taxon>
        <taxon>Magnoliopsida</taxon>
        <taxon>eudicotyledons</taxon>
        <taxon>Gunneridae</taxon>
        <taxon>Pentapetalae</taxon>
        <taxon>asterids</taxon>
        <taxon>lamiids</taxon>
        <taxon>Solanales</taxon>
        <taxon>Solanaceae</taxon>
        <taxon>Solanoideae</taxon>
        <taxon>Solaneae</taxon>
        <taxon>Solanum</taxon>
    </lineage>
</organism>